<feature type="region of interest" description="Disordered" evidence="1">
    <location>
        <begin position="117"/>
        <end position="140"/>
    </location>
</feature>
<evidence type="ECO:0000256" key="1">
    <source>
        <dbReference type="SAM" id="MobiDB-lite"/>
    </source>
</evidence>
<gene>
    <name evidence="2" type="ORF">NQ314_003109</name>
</gene>
<sequence>MLHAEYVPYEKRPKGLFQGKGNTPTRFSSKVRRDRQITANTIIDSKTHMKRSRSRLSTLQKKLQKLHKAGIECDIKPIGLPEGIKVENCSDEVIAPTHISDPYDSDIEIKIPLKKSTKSVQSKVSSKKSKTSSKSKSAQETLSNKLLLAKSLDSVKALLSSKSSSKASGVKAVKSTKKVNRATSYDVFRRNAKNKPTKTKPKSRGITKKTKKLAPLNTDTVKKIAQELIRKRGDSLLNSFYIIQKKIATF</sequence>
<keyword evidence="3" id="KW-1185">Reference proteome</keyword>
<evidence type="ECO:0000313" key="3">
    <source>
        <dbReference type="Proteomes" id="UP001162156"/>
    </source>
</evidence>
<dbReference type="AlphaFoldDB" id="A0AAV8ZN22"/>
<dbReference type="EMBL" id="JANEYF010000898">
    <property type="protein sequence ID" value="KAJ8967097.1"/>
    <property type="molecule type" value="Genomic_DNA"/>
</dbReference>
<name>A0AAV8ZN22_9CUCU</name>
<dbReference type="Proteomes" id="UP001162156">
    <property type="component" value="Unassembled WGS sequence"/>
</dbReference>
<proteinExistence type="predicted"/>
<accession>A0AAV8ZN22</accession>
<comment type="caution">
    <text evidence="2">The sequence shown here is derived from an EMBL/GenBank/DDBJ whole genome shotgun (WGS) entry which is preliminary data.</text>
</comment>
<evidence type="ECO:0000313" key="2">
    <source>
        <dbReference type="EMBL" id="KAJ8967097.1"/>
    </source>
</evidence>
<protein>
    <submittedName>
        <fullName evidence="2">Uncharacterized protein</fullName>
    </submittedName>
</protein>
<reference evidence="2" key="1">
    <citation type="journal article" date="2023" name="Insect Mol. Biol.">
        <title>Genome sequencing provides insights into the evolution of gene families encoding plant cell wall-degrading enzymes in longhorned beetles.</title>
        <authorList>
            <person name="Shin N.R."/>
            <person name="Okamura Y."/>
            <person name="Kirsch R."/>
            <person name="Pauchet Y."/>
        </authorList>
    </citation>
    <scope>NUCLEOTIDE SEQUENCE</scope>
    <source>
        <strain evidence="2">RBIC_L_NR</strain>
    </source>
</reference>
<organism evidence="2 3">
    <name type="scientific">Rhamnusium bicolor</name>
    <dbReference type="NCBI Taxonomy" id="1586634"/>
    <lineage>
        <taxon>Eukaryota</taxon>
        <taxon>Metazoa</taxon>
        <taxon>Ecdysozoa</taxon>
        <taxon>Arthropoda</taxon>
        <taxon>Hexapoda</taxon>
        <taxon>Insecta</taxon>
        <taxon>Pterygota</taxon>
        <taxon>Neoptera</taxon>
        <taxon>Endopterygota</taxon>
        <taxon>Coleoptera</taxon>
        <taxon>Polyphaga</taxon>
        <taxon>Cucujiformia</taxon>
        <taxon>Chrysomeloidea</taxon>
        <taxon>Cerambycidae</taxon>
        <taxon>Lepturinae</taxon>
        <taxon>Rhagiini</taxon>
        <taxon>Rhamnusium</taxon>
    </lineage>
</organism>